<evidence type="ECO:0000259" key="1">
    <source>
        <dbReference type="PROSITE" id="PS50967"/>
    </source>
</evidence>
<dbReference type="InterPro" id="IPR044876">
    <property type="entry name" value="HRDC_dom_sf"/>
</dbReference>
<dbReference type="InterPro" id="IPR010997">
    <property type="entry name" value="HRDC-like_sf"/>
</dbReference>
<evidence type="ECO:0000313" key="3">
    <source>
        <dbReference type="Proteomes" id="UP000502508"/>
    </source>
</evidence>
<reference evidence="2 3" key="1">
    <citation type="submission" date="2020-03" db="EMBL/GenBank/DDBJ databases">
        <title>Whole genome shotgun sequence of Phytohabitans flavus NBRC 107702.</title>
        <authorList>
            <person name="Komaki H."/>
            <person name="Tamura T."/>
        </authorList>
    </citation>
    <scope>NUCLEOTIDE SEQUENCE [LARGE SCALE GENOMIC DNA]</scope>
    <source>
        <strain evidence="2 3">NBRC 107702</strain>
    </source>
</reference>
<evidence type="ECO:0000313" key="2">
    <source>
        <dbReference type="EMBL" id="BCB78739.1"/>
    </source>
</evidence>
<dbReference type="PROSITE" id="PS50967">
    <property type="entry name" value="HRDC"/>
    <property type="match status" value="1"/>
</dbReference>
<dbReference type="SUPFAM" id="SSF47819">
    <property type="entry name" value="HRDC-like"/>
    <property type="match status" value="1"/>
</dbReference>
<dbReference type="EMBL" id="AP022870">
    <property type="protein sequence ID" value="BCB78739.1"/>
    <property type="molecule type" value="Genomic_DNA"/>
</dbReference>
<keyword evidence="3" id="KW-1185">Reference proteome</keyword>
<name>A0A6F8XY67_9ACTN</name>
<feature type="domain" description="HRDC" evidence="1">
    <location>
        <begin position="1"/>
        <end position="53"/>
    </location>
</feature>
<reference evidence="2 3" key="2">
    <citation type="submission" date="2020-03" db="EMBL/GenBank/DDBJ databases">
        <authorList>
            <person name="Ichikawa N."/>
            <person name="Kimura A."/>
            <person name="Kitahashi Y."/>
            <person name="Uohara A."/>
        </authorList>
    </citation>
    <scope>NUCLEOTIDE SEQUENCE [LARGE SCALE GENOMIC DNA]</scope>
    <source>
        <strain evidence="2 3">NBRC 107702</strain>
    </source>
</reference>
<sequence>MPAYVVFHDATLRQIAAESPRTLAALSTVSGVGEAKLAKFGQQILETLAVGED</sequence>
<accession>A0A6F8XY67</accession>
<dbReference type="AlphaFoldDB" id="A0A6F8XY67"/>
<dbReference type="Proteomes" id="UP000502508">
    <property type="component" value="Chromosome"/>
</dbReference>
<dbReference type="Gene3D" id="1.10.150.80">
    <property type="entry name" value="HRDC domain"/>
    <property type="match status" value="1"/>
</dbReference>
<dbReference type="GO" id="GO:0000166">
    <property type="term" value="F:nucleotide binding"/>
    <property type="evidence" value="ECO:0007669"/>
    <property type="project" value="InterPro"/>
</dbReference>
<protein>
    <recommendedName>
        <fullName evidence="1">HRDC domain-containing protein</fullName>
    </recommendedName>
</protein>
<dbReference type="GO" id="GO:0003676">
    <property type="term" value="F:nucleic acid binding"/>
    <property type="evidence" value="ECO:0007669"/>
    <property type="project" value="InterPro"/>
</dbReference>
<dbReference type="InterPro" id="IPR002121">
    <property type="entry name" value="HRDC_dom"/>
</dbReference>
<dbReference type="KEGG" id="pfla:Pflav_051490"/>
<proteinExistence type="predicted"/>
<gene>
    <name evidence="2" type="ORF">Pflav_051490</name>
</gene>
<dbReference type="Pfam" id="PF00570">
    <property type="entry name" value="HRDC"/>
    <property type="match status" value="1"/>
</dbReference>
<organism evidence="2 3">
    <name type="scientific">Phytohabitans flavus</name>
    <dbReference type="NCBI Taxonomy" id="1076124"/>
    <lineage>
        <taxon>Bacteria</taxon>
        <taxon>Bacillati</taxon>
        <taxon>Actinomycetota</taxon>
        <taxon>Actinomycetes</taxon>
        <taxon>Micromonosporales</taxon>
        <taxon>Micromonosporaceae</taxon>
    </lineage>
</organism>